<gene>
    <name evidence="1" type="ORF">U27_04527</name>
</gene>
<dbReference type="HOGENOM" id="CLU_2785461_0_0_0"/>
<organism evidence="1 2">
    <name type="scientific">Vecturithrix granuli</name>
    <dbReference type="NCBI Taxonomy" id="1499967"/>
    <lineage>
        <taxon>Bacteria</taxon>
        <taxon>Candidatus Moduliflexota</taxon>
        <taxon>Candidatus Vecturitrichia</taxon>
        <taxon>Candidatus Vecturitrichales</taxon>
        <taxon>Candidatus Vecturitrichaceae</taxon>
        <taxon>Candidatus Vecturithrix</taxon>
    </lineage>
</organism>
<dbReference type="Proteomes" id="UP000030661">
    <property type="component" value="Unassembled WGS sequence"/>
</dbReference>
<reference evidence="1 2" key="1">
    <citation type="journal article" date="2015" name="PeerJ">
        <title>First genomic representation of candidate bacterial phylum KSB3 points to enhanced environmental sensing as a trigger of wastewater bulking.</title>
        <authorList>
            <person name="Sekiguchi Y."/>
            <person name="Ohashi A."/>
            <person name="Parks D.H."/>
            <person name="Yamauchi T."/>
            <person name="Tyson G.W."/>
            <person name="Hugenholtz P."/>
        </authorList>
    </citation>
    <scope>NUCLEOTIDE SEQUENCE [LARGE SCALE GENOMIC DNA]</scope>
</reference>
<dbReference type="AlphaFoldDB" id="A0A081BZ05"/>
<keyword evidence="2" id="KW-1185">Reference proteome</keyword>
<dbReference type="SUPFAM" id="SSF53850">
    <property type="entry name" value="Periplasmic binding protein-like II"/>
    <property type="match status" value="1"/>
</dbReference>
<evidence type="ECO:0000313" key="1">
    <source>
        <dbReference type="EMBL" id="GAK57560.1"/>
    </source>
</evidence>
<dbReference type="EMBL" id="DF820466">
    <property type="protein sequence ID" value="GAK57560.1"/>
    <property type="molecule type" value="Genomic_DNA"/>
</dbReference>
<name>A0A081BZ05_VECG1</name>
<accession>A0A081BZ05</accession>
<protein>
    <recommendedName>
        <fullName evidence="3">Extracellular solute-binding protein family 1</fullName>
    </recommendedName>
</protein>
<sequence length="68" mass="7535">MAPEILNDKFASVLASQLPYGKVEPQIPQWPEIMDVFTTSLQEAIVGMKTPEDALAEAHERINAILAR</sequence>
<proteinExistence type="predicted"/>
<dbReference type="STRING" id="1499967.U27_04527"/>
<dbReference type="Gene3D" id="3.40.190.10">
    <property type="entry name" value="Periplasmic binding protein-like II"/>
    <property type="match status" value="2"/>
</dbReference>
<evidence type="ECO:0000313" key="2">
    <source>
        <dbReference type="Proteomes" id="UP000030661"/>
    </source>
</evidence>
<evidence type="ECO:0008006" key="3">
    <source>
        <dbReference type="Google" id="ProtNLM"/>
    </source>
</evidence>